<evidence type="ECO:0000256" key="1">
    <source>
        <dbReference type="ARBA" id="ARBA00008072"/>
    </source>
</evidence>
<comment type="subunit">
    <text evidence="2">Monomer.</text>
</comment>
<keyword evidence="6" id="KW-1185">Reference proteome</keyword>
<keyword evidence="3" id="KW-0560">Oxidoreductase</keyword>
<dbReference type="PANTHER" id="PTHR45348">
    <property type="entry name" value="HYPOTHETICAL OXIDOREDUCTASE (EUROFUNG)"/>
    <property type="match status" value="1"/>
</dbReference>
<evidence type="ECO:0000256" key="3">
    <source>
        <dbReference type="ARBA" id="ARBA00023002"/>
    </source>
</evidence>
<dbReference type="AlphaFoldDB" id="A0A9Q9AGT5"/>
<gene>
    <name evidence="5" type="ORF">Slin15195_G021340</name>
</gene>
<protein>
    <submittedName>
        <fullName evidence="5">GroES-like superfamily, alcohol dehydrogenase-like, NAD(P)-binding domain superfamily</fullName>
    </submittedName>
</protein>
<organism evidence="5 6">
    <name type="scientific">Septoria linicola</name>
    <dbReference type="NCBI Taxonomy" id="215465"/>
    <lineage>
        <taxon>Eukaryota</taxon>
        <taxon>Fungi</taxon>
        <taxon>Dikarya</taxon>
        <taxon>Ascomycota</taxon>
        <taxon>Pezizomycotina</taxon>
        <taxon>Dothideomycetes</taxon>
        <taxon>Dothideomycetidae</taxon>
        <taxon>Mycosphaerellales</taxon>
        <taxon>Mycosphaerellaceae</taxon>
        <taxon>Septoria</taxon>
    </lineage>
</organism>
<dbReference type="InterPro" id="IPR013149">
    <property type="entry name" value="ADH-like_C"/>
</dbReference>
<dbReference type="InterPro" id="IPR036291">
    <property type="entry name" value="NAD(P)-bd_dom_sf"/>
</dbReference>
<dbReference type="SUPFAM" id="SSF51735">
    <property type="entry name" value="NAD(P)-binding Rossmann-fold domains"/>
    <property type="match status" value="1"/>
</dbReference>
<evidence type="ECO:0000313" key="5">
    <source>
        <dbReference type="EMBL" id="USW48815.1"/>
    </source>
</evidence>
<dbReference type="Pfam" id="PF08240">
    <property type="entry name" value="ADH_N"/>
    <property type="match status" value="1"/>
</dbReference>
<dbReference type="InterPro" id="IPR047122">
    <property type="entry name" value="Trans-enoyl_RdTase-like"/>
</dbReference>
<comment type="similarity">
    <text evidence="1">Belongs to the zinc-containing alcohol dehydrogenase family.</text>
</comment>
<dbReference type="Gene3D" id="3.90.180.10">
    <property type="entry name" value="Medium-chain alcohol dehydrogenases, catalytic domain"/>
    <property type="match status" value="1"/>
</dbReference>
<dbReference type="PANTHER" id="PTHR45348:SF2">
    <property type="entry name" value="ZINC-TYPE ALCOHOL DEHYDROGENASE-LIKE PROTEIN C2E1P3.01"/>
    <property type="match status" value="1"/>
</dbReference>
<dbReference type="InterPro" id="IPR011032">
    <property type="entry name" value="GroES-like_sf"/>
</dbReference>
<dbReference type="SUPFAM" id="SSF50129">
    <property type="entry name" value="GroES-like"/>
    <property type="match status" value="1"/>
</dbReference>
<proteinExistence type="inferred from homology"/>
<feature type="domain" description="Enoyl reductase (ER)" evidence="4">
    <location>
        <begin position="13"/>
        <end position="359"/>
    </location>
</feature>
<sequence length="362" mass="38385">MARANTAAWLMSKQEKPLVIAEAPIPAPKPRGVLIRVHAIALNPVDAAIQNAGLLWEEYPLIIGSDLAGKIVEVGSEAEAAGFRVGDRVLAGVEKGAFQEYCSADIGLVAKIPEHVSYAQGCVLPMGISTAAVTLFHAENMALDLPQVEPKPNGQVVVVWGGSSSVGSCGIQMLCAAGYQVIGVAGASNFQYCKELGASHVFDHKSDNVEQDLIAALEASGKKFAGVFSAIMGLEVLRACVRIADKLGHVNKSRIVGTVVPPDMPMLPLPNLPAGVRYAYCRGPTDFLPDSALRDIFGWDTKPMAGFEKAVFAKWLPLALRSGQLKCKPEPFIVGRGLDSLQDACDLMAKGVSAQKLVVELE</sequence>
<evidence type="ECO:0000259" key="4">
    <source>
        <dbReference type="SMART" id="SM00829"/>
    </source>
</evidence>
<dbReference type="EMBL" id="CP099419">
    <property type="protein sequence ID" value="USW48815.1"/>
    <property type="molecule type" value="Genomic_DNA"/>
</dbReference>
<evidence type="ECO:0000256" key="2">
    <source>
        <dbReference type="ARBA" id="ARBA00011245"/>
    </source>
</evidence>
<name>A0A9Q9AGT5_9PEZI</name>
<dbReference type="InterPro" id="IPR013154">
    <property type="entry name" value="ADH-like_N"/>
</dbReference>
<dbReference type="Gene3D" id="3.40.50.720">
    <property type="entry name" value="NAD(P)-binding Rossmann-like Domain"/>
    <property type="match status" value="1"/>
</dbReference>
<evidence type="ECO:0000313" key="6">
    <source>
        <dbReference type="Proteomes" id="UP001056384"/>
    </source>
</evidence>
<dbReference type="Pfam" id="PF00107">
    <property type="entry name" value="ADH_zinc_N"/>
    <property type="match status" value="1"/>
</dbReference>
<dbReference type="Proteomes" id="UP001056384">
    <property type="component" value="Chromosome 2"/>
</dbReference>
<dbReference type="SMART" id="SM00829">
    <property type="entry name" value="PKS_ER"/>
    <property type="match status" value="1"/>
</dbReference>
<dbReference type="CDD" id="cd08249">
    <property type="entry name" value="enoyl_reductase_like"/>
    <property type="match status" value="1"/>
</dbReference>
<dbReference type="InterPro" id="IPR020843">
    <property type="entry name" value="ER"/>
</dbReference>
<accession>A0A9Q9AGT5</accession>
<dbReference type="GO" id="GO:0016651">
    <property type="term" value="F:oxidoreductase activity, acting on NAD(P)H"/>
    <property type="evidence" value="ECO:0007669"/>
    <property type="project" value="InterPro"/>
</dbReference>
<reference evidence="5" key="1">
    <citation type="submission" date="2022-06" db="EMBL/GenBank/DDBJ databases">
        <title>Complete genome sequences of two strains of the flax pathogen Septoria linicola.</title>
        <authorList>
            <person name="Lapalu N."/>
            <person name="Simon A."/>
            <person name="Demenou B."/>
            <person name="Paumier D."/>
            <person name="Guillot M.-P."/>
            <person name="Gout L."/>
            <person name="Valade R."/>
        </authorList>
    </citation>
    <scope>NUCLEOTIDE SEQUENCE</scope>
    <source>
        <strain evidence="5">SE15195</strain>
    </source>
</reference>